<evidence type="ECO:0000256" key="4">
    <source>
        <dbReference type="SAM" id="MobiDB-lite"/>
    </source>
</evidence>
<dbReference type="InterPro" id="IPR036875">
    <property type="entry name" value="Znf_CCHC_sf"/>
</dbReference>
<dbReference type="PRINTS" id="PR00050">
    <property type="entry name" value="COLDSHOCK"/>
</dbReference>
<dbReference type="InterPro" id="IPR012340">
    <property type="entry name" value="NA-bd_OB-fold"/>
</dbReference>
<organism evidence="6 7">
    <name type="scientific">Folsomia candida</name>
    <name type="common">Springtail</name>
    <dbReference type="NCBI Taxonomy" id="158441"/>
    <lineage>
        <taxon>Eukaryota</taxon>
        <taxon>Metazoa</taxon>
        <taxon>Ecdysozoa</taxon>
        <taxon>Arthropoda</taxon>
        <taxon>Hexapoda</taxon>
        <taxon>Collembola</taxon>
        <taxon>Entomobryomorpha</taxon>
        <taxon>Isotomoidea</taxon>
        <taxon>Isotomidae</taxon>
        <taxon>Proisotominae</taxon>
        <taxon>Folsomia</taxon>
    </lineage>
</organism>
<evidence type="ECO:0000256" key="3">
    <source>
        <dbReference type="ARBA" id="ARBA00022490"/>
    </source>
</evidence>
<dbReference type="EMBL" id="LNIX01000009">
    <property type="protein sequence ID" value="OXA50516.1"/>
    <property type="molecule type" value="Genomic_DNA"/>
</dbReference>
<dbReference type="STRING" id="158441.A0A226E215"/>
<accession>A0A226E215</accession>
<evidence type="ECO:0000256" key="2">
    <source>
        <dbReference type="ARBA" id="ARBA00008840"/>
    </source>
</evidence>
<feature type="compositionally biased region" description="Polar residues" evidence="4">
    <location>
        <begin position="205"/>
        <end position="214"/>
    </location>
</feature>
<dbReference type="InterPro" id="IPR001878">
    <property type="entry name" value="Znf_CCHC"/>
</dbReference>
<dbReference type="GO" id="GO:0031054">
    <property type="term" value="P:pre-miRNA processing"/>
    <property type="evidence" value="ECO:0007669"/>
    <property type="project" value="TreeGrafter"/>
</dbReference>
<dbReference type="InterPro" id="IPR002059">
    <property type="entry name" value="CSP_DNA-bd"/>
</dbReference>
<dbReference type="Gene3D" id="4.10.60.10">
    <property type="entry name" value="Zinc finger, CCHC-type"/>
    <property type="match status" value="1"/>
</dbReference>
<evidence type="ECO:0000313" key="6">
    <source>
        <dbReference type="EMBL" id="OXA50516.1"/>
    </source>
</evidence>
<dbReference type="GO" id="GO:0005737">
    <property type="term" value="C:cytoplasm"/>
    <property type="evidence" value="ECO:0007669"/>
    <property type="project" value="UniProtKB-SubCell"/>
</dbReference>
<dbReference type="InterPro" id="IPR011129">
    <property type="entry name" value="CSD"/>
</dbReference>
<protein>
    <submittedName>
        <fullName evidence="6">Protein lin-28</fullName>
    </submittedName>
</protein>
<dbReference type="GO" id="GO:0008270">
    <property type="term" value="F:zinc ion binding"/>
    <property type="evidence" value="ECO:0007669"/>
    <property type="project" value="InterPro"/>
</dbReference>
<sequence length="214" mass="22891">MTETGSLSDEPGTCSPSSGGSSHFTNENGILIKKKGKCKWFNVAKGWGFITPEDGTQEVFVHQSVIQMSGFRSLGDEEEVEFEFKESDKGLEATVVTGPDGNECVGSNRRPMSKKKIKKIRCFNCGDLSHHVAAKCGLGPMPKRCHNCKSVEHLIADCPKRIEKAKNNNNQIITNGNNNVLNGTSSSLESMSATPVSDECISGSEGDSTGGSAS</sequence>
<dbReference type="OMA" id="HCKSTDH"/>
<dbReference type="AlphaFoldDB" id="A0A226E215"/>
<feature type="domain" description="CSD" evidence="5">
    <location>
        <begin position="33"/>
        <end position="98"/>
    </location>
</feature>
<feature type="region of interest" description="Disordered" evidence="4">
    <location>
        <begin position="1"/>
        <end position="21"/>
    </location>
</feature>
<dbReference type="Pfam" id="PF00313">
    <property type="entry name" value="CSD"/>
    <property type="match status" value="1"/>
</dbReference>
<evidence type="ECO:0000259" key="5">
    <source>
        <dbReference type="PROSITE" id="PS51857"/>
    </source>
</evidence>
<gene>
    <name evidence="6" type="ORF">Fcan01_14801</name>
</gene>
<dbReference type="SMART" id="SM00343">
    <property type="entry name" value="ZnF_C2HC"/>
    <property type="match status" value="2"/>
</dbReference>
<dbReference type="SUPFAM" id="SSF57756">
    <property type="entry name" value="Retrovirus zinc finger-like domains"/>
    <property type="match status" value="1"/>
</dbReference>
<evidence type="ECO:0000313" key="7">
    <source>
        <dbReference type="Proteomes" id="UP000198287"/>
    </source>
</evidence>
<proteinExistence type="inferred from homology"/>
<dbReference type="PROSITE" id="PS51857">
    <property type="entry name" value="CSD_2"/>
    <property type="match status" value="1"/>
</dbReference>
<dbReference type="Gene3D" id="2.40.50.140">
    <property type="entry name" value="Nucleic acid-binding proteins"/>
    <property type="match status" value="1"/>
</dbReference>
<dbReference type="Pfam" id="PF00098">
    <property type="entry name" value="zf-CCHC"/>
    <property type="match status" value="1"/>
</dbReference>
<feature type="region of interest" description="Disordered" evidence="4">
    <location>
        <begin position="174"/>
        <end position="214"/>
    </location>
</feature>
<comment type="caution">
    <text evidence="6">The sequence shown here is derived from an EMBL/GenBank/DDBJ whole genome shotgun (WGS) entry which is preliminary data.</text>
</comment>
<dbReference type="SMART" id="SM00357">
    <property type="entry name" value="CSP"/>
    <property type="match status" value="1"/>
</dbReference>
<dbReference type="PANTHER" id="PTHR46109">
    <property type="entry name" value="PROTEIN LIN-28"/>
    <property type="match status" value="1"/>
</dbReference>
<dbReference type="GO" id="GO:0005634">
    <property type="term" value="C:nucleus"/>
    <property type="evidence" value="ECO:0007669"/>
    <property type="project" value="TreeGrafter"/>
</dbReference>
<comment type="subcellular location">
    <subcellularLocation>
        <location evidence="1">Cytoplasm</location>
    </subcellularLocation>
</comment>
<keyword evidence="3" id="KW-0963">Cytoplasm</keyword>
<dbReference type="InterPro" id="IPR051373">
    <property type="entry name" value="Lin-28_RNA-binding"/>
</dbReference>
<evidence type="ECO:0000256" key="1">
    <source>
        <dbReference type="ARBA" id="ARBA00004496"/>
    </source>
</evidence>
<dbReference type="CDD" id="cd04458">
    <property type="entry name" value="CSP_CDS"/>
    <property type="match status" value="1"/>
</dbReference>
<feature type="compositionally biased region" description="Low complexity" evidence="4">
    <location>
        <begin position="174"/>
        <end position="188"/>
    </location>
</feature>
<keyword evidence="7" id="KW-1185">Reference proteome</keyword>
<dbReference type="OrthoDB" id="422005at2759"/>
<dbReference type="GO" id="GO:0003729">
    <property type="term" value="F:mRNA binding"/>
    <property type="evidence" value="ECO:0007669"/>
    <property type="project" value="TreeGrafter"/>
</dbReference>
<dbReference type="SUPFAM" id="SSF50249">
    <property type="entry name" value="Nucleic acid-binding proteins"/>
    <property type="match status" value="1"/>
</dbReference>
<dbReference type="Proteomes" id="UP000198287">
    <property type="component" value="Unassembled WGS sequence"/>
</dbReference>
<comment type="similarity">
    <text evidence="2">Belongs to the lin-28 family.</text>
</comment>
<reference evidence="6 7" key="1">
    <citation type="submission" date="2015-12" db="EMBL/GenBank/DDBJ databases">
        <title>The genome of Folsomia candida.</title>
        <authorList>
            <person name="Faddeeva A."/>
            <person name="Derks M.F."/>
            <person name="Anvar Y."/>
            <person name="Smit S."/>
            <person name="Van Straalen N."/>
            <person name="Roelofs D."/>
        </authorList>
    </citation>
    <scope>NUCLEOTIDE SEQUENCE [LARGE SCALE GENOMIC DNA]</scope>
    <source>
        <strain evidence="6 7">VU population</strain>
        <tissue evidence="6">Whole body</tissue>
    </source>
</reference>
<name>A0A226E215_FOLCA</name>
<dbReference type="PANTHER" id="PTHR46109:SF1">
    <property type="entry name" value="PROTEIN LIN-28 HOMOLOG"/>
    <property type="match status" value="1"/>
</dbReference>